<organism evidence="2 3">
    <name type="scientific">Lysobacter stagni</name>
    <dbReference type="NCBI Taxonomy" id="3045172"/>
    <lineage>
        <taxon>Bacteria</taxon>
        <taxon>Pseudomonadati</taxon>
        <taxon>Pseudomonadota</taxon>
        <taxon>Gammaproteobacteria</taxon>
        <taxon>Lysobacterales</taxon>
        <taxon>Lysobacteraceae</taxon>
        <taxon>Lysobacter</taxon>
    </lineage>
</organism>
<dbReference type="Gene3D" id="3.90.420.10">
    <property type="entry name" value="Oxidoreductase, molybdopterin-binding domain"/>
    <property type="match status" value="1"/>
</dbReference>
<evidence type="ECO:0008006" key="4">
    <source>
        <dbReference type="Google" id="ProtNLM"/>
    </source>
</evidence>
<proteinExistence type="predicted"/>
<reference evidence="2 3" key="1">
    <citation type="submission" date="2023-05" db="EMBL/GenBank/DDBJ databases">
        <title>Lysobacter sp. strain LF1 Genome sequencing and assembly.</title>
        <authorList>
            <person name="Jung Y."/>
        </authorList>
    </citation>
    <scope>NUCLEOTIDE SEQUENCE [LARGE SCALE GENOMIC DNA]</scope>
    <source>
        <strain evidence="2 3">LF1</strain>
    </source>
</reference>
<keyword evidence="1" id="KW-0732">Signal</keyword>
<protein>
    <recommendedName>
        <fullName evidence="4">Molybdopterin-binding protein</fullName>
    </recommendedName>
</protein>
<dbReference type="Proteomes" id="UP001321580">
    <property type="component" value="Unassembled WGS sequence"/>
</dbReference>
<evidence type="ECO:0000313" key="2">
    <source>
        <dbReference type="EMBL" id="MDI9237483.1"/>
    </source>
</evidence>
<comment type="caution">
    <text evidence="2">The sequence shown here is derived from an EMBL/GenBank/DDBJ whole genome shotgun (WGS) entry which is preliminary data.</text>
</comment>
<feature type="signal peptide" evidence="1">
    <location>
        <begin position="1"/>
        <end position="20"/>
    </location>
</feature>
<dbReference type="EMBL" id="JASGBI010000001">
    <property type="protein sequence ID" value="MDI9237483.1"/>
    <property type="molecule type" value="Genomic_DNA"/>
</dbReference>
<gene>
    <name evidence="2" type="ORF">QLQ15_00970</name>
</gene>
<accession>A0ABT6XC31</accession>
<dbReference type="SUPFAM" id="SSF56524">
    <property type="entry name" value="Oxidoreductase molybdopterin-binding domain"/>
    <property type="match status" value="1"/>
</dbReference>
<feature type="chain" id="PRO_5045644100" description="Molybdopterin-binding protein" evidence="1">
    <location>
        <begin position="21"/>
        <end position="151"/>
    </location>
</feature>
<dbReference type="InterPro" id="IPR036374">
    <property type="entry name" value="OxRdtase_Mopterin-bd_sf"/>
</dbReference>
<evidence type="ECO:0000256" key="1">
    <source>
        <dbReference type="SAM" id="SignalP"/>
    </source>
</evidence>
<keyword evidence="3" id="KW-1185">Reference proteome</keyword>
<dbReference type="RefSeq" id="WP_283211001.1">
    <property type="nucleotide sequence ID" value="NZ_JASGBI010000001.1"/>
</dbReference>
<name>A0ABT6XC31_9GAMM</name>
<evidence type="ECO:0000313" key="3">
    <source>
        <dbReference type="Proteomes" id="UP001321580"/>
    </source>
</evidence>
<sequence length="151" mass="15786">MSPHAPALLLLLAFVTPAAATDVPLDPALIATLPTVRAGGSVHGKALDCEGVTLASLLQAAKAMPTEPLRGAQLASAVLVTARDGYRVVFSLAELDPSLGARNVVLTNRCNGAPLEAEDGPWRLIVSGESRPARWLRQIESIHVVDVKDAP</sequence>